<reference evidence="3" key="1">
    <citation type="submission" date="2017-02" db="UniProtKB">
        <authorList>
            <consortium name="WormBaseParasite"/>
        </authorList>
    </citation>
    <scope>IDENTIFICATION</scope>
</reference>
<dbReference type="EMBL" id="UZAF01016856">
    <property type="protein sequence ID" value="VDO34779.1"/>
    <property type="molecule type" value="Genomic_DNA"/>
</dbReference>
<keyword evidence="2" id="KW-1185">Reference proteome</keyword>
<sequence>MRSEHVGFLSDCSISSSSSHSAPRRFTVELVFSGTGVEYWVRRIFVGKYGKKYRRLFQKRTTFNKIICSNYIILQDVAYALNCPDGRKVFLEKTKENAVLSLTDAQGHSIKTLACEF</sequence>
<organism evidence="3">
    <name type="scientific">Haemonchus placei</name>
    <name type="common">Barber's pole worm</name>
    <dbReference type="NCBI Taxonomy" id="6290"/>
    <lineage>
        <taxon>Eukaryota</taxon>
        <taxon>Metazoa</taxon>
        <taxon>Ecdysozoa</taxon>
        <taxon>Nematoda</taxon>
        <taxon>Chromadorea</taxon>
        <taxon>Rhabditida</taxon>
        <taxon>Rhabditina</taxon>
        <taxon>Rhabditomorpha</taxon>
        <taxon>Strongyloidea</taxon>
        <taxon>Trichostrongylidae</taxon>
        <taxon>Haemonchus</taxon>
    </lineage>
</organism>
<evidence type="ECO:0000313" key="1">
    <source>
        <dbReference type="EMBL" id="VDO34779.1"/>
    </source>
</evidence>
<accession>A0A0N4WCY5</accession>
<dbReference type="OrthoDB" id="5823237at2759"/>
<reference evidence="1 2" key="2">
    <citation type="submission" date="2018-11" db="EMBL/GenBank/DDBJ databases">
        <authorList>
            <consortium name="Pathogen Informatics"/>
        </authorList>
    </citation>
    <scope>NUCLEOTIDE SEQUENCE [LARGE SCALE GENOMIC DNA]</scope>
    <source>
        <strain evidence="1 2">MHpl1</strain>
    </source>
</reference>
<gene>
    <name evidence="1" type="ORF">HPLM_LOCUS8406</name>
</gene>
<dbReference type="Proteomes" id="UP000268014">
    <property type="component" value="Unassembled WGS sequence"/>
</dbReference>
<evidence type="ECO:0000313" key="3">
    <source>
        <dbReference type="WBParaSite" id="HPLM_0000841401-mRNA-1"/>
    </source>
</evidence>
<evidence type="ECO:0000313" key="2">
    <source>
        <dbReference type="Proteomes" id="UP000268014"/>
    </source>
</evidence>
<dbReference type="STRING" id="6290.A0A0N4WCY5"/>
<protein>
    <submittedName>
        <fullName evidence="1 3">Uncharacterized protein</fullName>
    </submittedName>
</protein>
<proteinExistence type="predicted"/>
<dbReference type="WBParaSite" id="HPLM_0000841401-mRNA-1">
    <property type="protein sequence ID" value="HPLM_0000841401-mRNA-1"/>
    <property type="gene ID" value="HPLM_0000841401"/>
</dbReference>
<dbReference type="AlphaFoldDB" id="A0A0N4WCY5"/>
<name>A0A0N4WCY5_HAEPC</name>